<reference evidence="1" key="1">
    <citation type="submission" date="2023-01" db="EMBL/GenBank/DDBJ databases">
        <title>The chitinases involved in constricting ring structure development in the nematode-trapping fungus Drechslerella dactyloides.</title>
        <authorList>
            <person name="Wang R."/>
            <person name="Zhang L."/>
            <person name="Tang P."/>
            <person name="Li S."/>
            <person name="Liang L."/>
        </authorList>
    </citation>
    <scope>NUCLEOTIDE SEQUENCE</scope>
    <source>
        <strain evidence="1">YMF1.00031</strain>
    </source>
</reference>
<name>A0AAD6NJE4_DREDA</name>
<protein>
    <submittedName>
        <fullName evidence="1">Uncharacterized protein</fullName>
    </submittedName>
</protein>
<organism evidence="1 2">
    <name type="scientific">Drechslerella dactyloides</name>
    <name type="common">Nematode-trapping fungus</name>
    <name type="synonym">Arthrobotrys dactyloides</name>
    <dbReference type="NCBI Taxonomy" id="74499"/>
    <lineage>
        <taxon>Eukaryota</taxon>
        <taxon>Fungi</taxon>
        <taxon>Dikarya</taxon>
        <taxon>Ascomycota</taxon>
        <taxon>Pezizomycotina</taxon>
        <taxon>Orbiliomycetes</taxon>
        <taxon>Orbiliales</taxon>
        <taxon>Orbiliaceae</taxon>
        <taxon>Drechslerella</taxon>
    </lineage>
</organism>
<keyword evidence="2" id="KW-1185">Reference proteome</keyword>
<dbReference type="AlphaFoldDB" id="A0AAD6NJE4"/>
<dbReference type="EMBL" id="JAQGDS010000005">
    <property type="protein sequence ID" value="KAJ6260362.1"/>
    <property type="molecule type" value="Genomic_DNA"/>
</dbReference>
<accession>A0AAD6NJE4</accession>
<proteinExistence type="predicted"/>
<sequence>MVFVSPHHAKPIATQATTRDFTYPEFNTHPTYHAAPAIFRRYTRLHRLWAALATRWTLLDDEERDQKPRLPFTRAHRDTAPITRLRRRAGTVMPLPTVNKGRGGIINGLPLLLQSLYLLASSRSLGASVALATLLDTTRSRSIAMPRPAGKEPNSGSR</sequence>
<evidence type="ECO:0000313" key="2">
    <source>
        <dbReference type="Proteomes" id="UP001221413"/>
    </source>
</evidence>
<dbReference type="Proteomes" id="UP001221413">
    <property type="component" value="Unassembled WGS sequence"/>
</dbReference>
<gene>
    <name evidence="1" type="ORF">Dda_4588</name>
</gene>
<comment type="caution">
    <text evidence="1">The sequence shown here is derived from an EMBL/GenBank/DDBJ whole genome shotgun (WGS) entry which is preliminary data.</text>
</comment>
<evidence type="ECO:0000313" key="1">
    <source>
        <dbReference type="EMBL" id="KAJ6260362.1"/>
    </source>
</evidence>